<accession>A0AAW9N8D1</accession>
<evidence type="ECO:0000313" key="2">
    <source>
        <dbReference type="Proteomes" id="UP001307168"/>
    </source>
</evidence>
<gene>
    <name evidence="1" type="ORF">P4706_00020</name>
</gene>
<comment type="caution">
    <text evidence="1">The sequence shown here is derived from an EMBL/GenBank/DDBJ whole genome shotgun (WGS) entry which is preliminary data.</text>
</comment>
<keyword evidence="2" id="KW-1185">Reference proteome</keyword>
<protein>
    <submittedName>
        <fullName evidence="1">Uncharacterized protein</fullName>
    </submittedName>
</protein>
<dbReference type="Proteomes" id="UP001307168">
    <property type="component" value="Unassembled WGS sequence"/>
</dbReference>
<sequence length="91" mass="10505">MPKDVIDPELQEWGKSSDFTDLYLKSVQTYKRLFENCQAGSKVEVAMIRLIMIPLMDKALEEPENILMMHHFCIKEEYVYHQAVSIGLIGG</sequence>
<reference evidence="1 2" key="1">
    <citation type="submission" date="2023-03" db="EMBL/GenBank/DDBJ databases">
        <title>Bacillus Genome Sequencing.</title>
        <authorList>
            <person name="Dunlap C."/>
        </authorList>
    </citation>
    <scope>NUCLEOTIDE SEQUENCE [LARGE SCALE GENOMIC DNA]</scope>
    <source>
        <strain evidence="1 2">B-41290</strain>
    </source>
</reference>
<name>A0AAW9N8D1_9BACI</name>
<dbReference type="RefSeq" id="WP_367405851.1">
    <property type="nucleotide sequence ID" value="NZ_JARNBH010000002.1"/>
</dbReference>
<dbReference type="EMBL" id="JARNBH010000002">
    <property type="protein sequence ID" value="MEC0271470.1"/>
    <property type="molecule type" value="Genomic_DNA"/>
</dbReference>
<organism evidence="1 2">
    <name type="scientific">Peribacillus castrilensis</name>
    <dbReference type="NCBI Taxonomy" id="2897690"/>
    <lineage>
        <taxon>Bacteria</taxon>
        <taxon>Bacillati</taxon>
        <taxon>Bacillota</taxon>
        <taxon>Bacilli</taxon>
        <taxon>Bacillales</taxon>
        <taxon>Bacillaceae</taxon>
        <taxon>Peribacillus</taxon>
    </lineage>
</organism>
<evidence type="ECO:0000313" key="1">
    <source>
        <dbReference type="EMBL" id="MEC0271470.1"/>
    </source>
</evidence>
<dbReference type="AlphaFoldDB" id="A0AAW9N8D1"/>
<proteinExistence type="predicted"/>